<feature type="transmembrane region" description="Helical" evidence="6">
    <location>
        <begin position="323"/>
        <end position="344"/>
    </location>
</feature>
<evidence type="ECO:0000256" key="3">
    <source>
        <dbReference type="ARBA" id="ARBA00022989"/>
    </source>
</evidence>
<comment type="subcellular location">
    <subcellularLocation>
        <location evidence="1">Membrane</location>
        <topology evidence="1">Multi-pass membrane protein</topology>
    </subcellularLocation>
</comment>
<protein>
    <submittedName>
        <fullName evidence="8">ABC-2 family transporter protein</fullName>
    </submittedName>
</protein>
<keyword evidence="9" id="KW-1185">Reference proteome</keyword>
<evidence type="ECO:0000256" key="2">
    <source>
        <dbReference type="ARBA" id="ARBA00022692"/>
    </source>
</evidence>
<proteinExistence type="predicted"/>
<sequence length="522" mass="57390">MLDDFKFIFKKPALLVSLLAIALLPVIYAVTFLGAMWNPYERTQDLNFHIVNEDTGTEDINIGNNIEEELEENDQLNWKFTSLEEAEQALHDGQAYGYILIPSDASENAETFLTDDAKQVNLELHTNPGYNVIGSIMAEQAGSELENTVRSEISSTYTSALIEQLGQLADRSDEAGQAITDLKTGAEDLDEGIGQVEQSAGQLSEGANTLYSGEQQFSSQLEQLAPMLGNYGTQLISAQNQLESGAGELNNGLNQMTSGVGELKAGSNQLSTALEDIDNQFQGLQEKMENENLAFTKEGADAITNPINLTTVNIVEADTYAQGFAPLIISISVFIGAITFNVVYPTNKQFGTDTSIFKRWIGRGLLILSHSLIISVFLYIAMAWGMQIGIADNLKFFTIMFSWAVVSITLISALVTMLGNVGKYIGIILLVLQLAASGGTFPIETANNFYQKLFEIIPMAYTVTGFKEAIFDQSFNVDFSTIMLILGAVALISYLVILLFFFLKKKFPKYKDKITEMSRFES</sequence>
<evidence type="ECO:0000256" key="1">
    <source>
        <dbReference type="ARBA" id="ARBA00004141"/>
    </source>
</evidence>
<dbReference type="InterPro" id="IPR023908">
    <property type="entry name" value="xxxLxxG_rpt"/>
</dbReference>
<feature type="transmembrane region" description="Helical" evidence="6">
    <location>
        <begin position="424"/>
        <end position="443"/>
    </location>
</feature>
<keyword evidence="5" id="KW-0175">Coiled coil</keyword>
<feature type="transmembrane region" description="Helical" evidence="6">
    <location>
        <begin position="365"/>
        <end position="384"/>
    </location>
</feature>
<evidence type="ECO:0000313" key="8">
    <source>
        <dbReference type="EMBL" id="CAD2071428.1"/>
    </source>
</evidence>
<dbReference type="NCBIfam" id="TIGR03057">
    <property type="entry name" value="xxxLxxG_by_4"/>
    <property type="match status" value="2"/>
</dbReference>
<evidence type="ECO:0000256" key="5">
    <source>
        <dbReference type="SAM" id="Coils"/>
    </source>
</evidence>
<dbReference type="Pfam" id="PF12698">
    <property type="entry name" value="ABC2_membrane_3"/>
    <property type="match status" value="1"/>
</dbReference>
<dbReference type="SUPFAM" id="SSF58104">
    <property type="entry name" value="Methyl-accepting chemotaxis protein (MCP) signaling domain"/>
    <property type="match status" value="1"/>
</dbReference>
<dbReference type="RefSeq" id="WP_185124804.1">
    <property type="nucleotide sequence ID" value="NZ_CAJEWD010000003.1"/>
</dbReference>
<evidence type="ECO:0000256" key="4">
    <source>
        <dbReference type="ARBA" id="ARBA00023136"/>
    </source>
</evidence>
<dbReference type="InterPro" id="IPR017500">
    <property type="entry name" value="Phage_infect_YhgE_N"/>
</dbReference>
<feature type="transmembrane region" description="Helical" evidence="6">
    <location>
        <begin position="396"/>
        <end position="417"/>
    </location>
</feature>
<dbReference type="NCBIfam" id="TIGR03061">
    <property type="entry name" value="pip_yhgE_Nterm"/>
    <property type="match status" value="1"/>
</dbReference>
<organism evidence="8 9">
    <name type="scientific">Jeotgalicoccus meleagridis</name>
    <dbReference type="NCBI Taxonomy" id="2759181"/>
    <lineage>
        <taxon>Bacteria</taxon>
        <taxon>Bacillati</taxon>
        <taxon>Bacillota</taxon>
        <taxon>Bacilli</taxon>
        <taxon>Bacillales</taxon>
        <taxon>Staphylococcaceae</taxon>
        <taxon>Jeotgalicoccus</taxon>
    </lineage>
</organism>
<feature type="coiled-coil region" evidence="5">
    <location>
        <begin position="267"/>
        <end position="294"/>
    </location>
</feature>
<gene>
    <name evidence="8" type="ORF">JEODO184_00238</name>
</gene>
<dbReference type="GO" id="GO:0016020">
    <property type="term" value="C:membrane"/>
    <property type="evidence" value="ECO:0007669"/>
    <property type="project" value="UniProtKB-SubCell"/>
</dbReference>
<evidence type="ECO:0000256" key="6">
    <source>
        <dbReference type="SAM" id="Phobius"/>
    </source>
</evidence>
<dbReference type="Gene3D" id="3.40.1710.10">
    <property type="entry name" value="abc type-2 transporter like domain"/>
    <property type="match status" value="1"/>
</dbReference>
<dbReference type="Proteomes" id="UP000589351">
    <property type="component" value="Unassembled WGS sequence"/>
</dbReference>
<dbReference type="InterPro" id="IPR013525">
    <property type="entry name" value="ABC2_TM"/>
</dbReference>
<dbReference type="NCBIfam" id="TIGR03062">
    <property type="entry name" value="pip_yhgE_Cterm"/>
    <property type="match status" value="1"/>
</dbReference>
<comment type="caution">
    <text evidence="8">The sequence shown here is derived from an EMBL/GenBank/DDBJ whole genome shotgun (WGS) entry which is preliminary data.</text>
</comment>
<keyword evidence="4 6" id="KW-0472">Membrane</keyword>
<dbReference type="InterPro" id="IPR017501">
    <property type="entry name" value="Phage_infect_YhgE_C"/>
</dbReference>
<dbReference type="InterPro" id="IPR051328">
    <property type="entry name" value="T7SS_ABC-Transporter"/>
</dbReference>
<dbReference type="EMBL" id="CAJEWD010000003">
    <property type="protein sequence ID" value="CAD2071428.1"/>
    <property type="molecule type" value="Genomic_DNA"/>
</dbReference>
<feature type="domain" description="ABC-2 type transporter transmembrane" evidence="7">
    <location>
        <begin position="20"/>
        <end position="499"/>
    </location>
</feature>
<dbReference type="PANTHER" id="PTHR43077:SF5">
    <property type="entry name" value="PHAGE INFECTION PROTEIN"/>
    <property type="match status" value="1"/>
</dbReference>
<accession>A0A6V7R2W2</accession>
<dbReference type="GO" id="GO:0140359">
    <property type="term" value="F:ABC-type transporter activity"/>
    <property type="evidence" value="ECO:0007669"/>
    <property type="project" value="InterPro"/>
</dbReference>
<keyword evidence="3 6" id="KW-1133">Transmembrane helix</keyword>
<keyword evidence="2 6" id="KW-0812">Transmembrane</keyword>
<dbReference type="PANTHER" id="PTHR43077">
    <property type="entry name" value="TRANSPORT PERMEASE YVFS-RELATED"/>
    <property type="match status" value="1"/>
</dbReference>
<name>A0A6V7R2W2_9STAP</name>
<dbReference type="AlphaFoldDB" id="A0A6V7R2W2"/>
<reference evidence="8 9" key="1">
    <citation type="submission" date="2020-07" db="EMBL/GenBank/DDBJ databases">
        <authorList>
            <person name="Criscuolo A."/>
        </authorList>
    </citation>
    <scope>NUCLEOTIDE SEQUENCE [LARGE SCALE GENOMIC DNA]</scope>
    <source>
        <strain evidence="8">CIP111649</strain>
    </source>
</reference>
<evidence type="ECO:0000259" key="7">
    <source>
        <dbReference type="Pfam" id="PF12698"/>
    </source>
</evidence>
<evidence type="ECO:0000313" key="9">
    <source>
        <dbReference type="Proteomes" id="UP000589351"/>
    </source>
</evidence>
<feature type="transmembrane region" description="Helical" evidence="6">
    <location>
        <begin position="482"/>
        <end position="503"/>
    </location>
</feature>